<dbReference type="Proteomes" id="UP000799764">
    <property type="component" value="Unassembled WGS sequence"/>
</dbReference>
<dbReference type="OrthoDB" id="10285013at2759"/>
<dbReference type="AlphaFoldDB" id="A0A9P4PX66"/>
<accession>A0A9P4PX66</accession>
<gene>
    <name evidence="1" type="ORF">P171DRAFT_426302</name>
</gene>
<organism evidence="1 2">
    <name type="scientific">Karstenula rhodostoma CBS 690.94</name>
    <dbReference type="NCBI Taxonomy" id="1392251"/>
    <lineage>
        <taxon>Eukaryota</taxon>
        <taxon>Fungi</taxon>
        <taxon>Dikarya</taxon>
        <taxon>Ascomycota</taxon>
        <taxon>Pezizomycotina</taxon>
        <taxon>Dothideomycetes</taxon>
        <taxon>Pleosporomycetidae</taxon>
        <taxon>Pleosporales</taxon>
        <taxon>Massarineae</taxon>
        <taxon>Didymosphaeriaceae</taxon>
        <taxon>Karstenula</taxon>
    </lineage>
</organism>
<proteinExistence type="predicted"/>
<comment type="caution">
    <text evidence="1">The sequence shown here is derived from an EMBL/GenBank/DDBJ whole genome shotgun (WGS) entry which is preliminary data.</text>
</comment>
<sequence length="107" mass="12279">MEEYESRASSGGLPVKPLLYTCYLLGVAAVCTNQPTTLYRIYMWFIELEKTSGAFPFALTVPQKQKGWGVVLCLQPDRDGTIHELEVGRDMSALCRQRWRYDSWARL</sequence>
<name>A0A9P4PX66_9PLEO</name>
<reference evidence="1" key="1">
    <citation type="journal article" date="2020" name="Stud. Mycol.">
        <title>101 Dothideomycetes genomes: a test case for predicting lifestyles and emergence of pathogens.</title>
        <authorList>
            <person name="Haridas S."/>
            <person name="Albert R."/>
            <person name="Binder M."/>
            <person name="Bloem J."/>
            <person name="Labutti K."/>
            <person name="Salamov A."/>
            <person name="Andreopoulos B."/>
            <person name="Baker S."/>
            <person name="Barry K."/>
            <person name="Bills G."/>
            <person name="Bluhm B."/>
            <person name="Cannon C."/>
            <person name="Castanera R."/>
            <person name="Culley D."/>
            <person name="Daum C."/>
            <person name="Ezra D."/>
            <person name="Gonzalez J."/>
            <person name="Henrissat B."/>
            <person name="Kuo A."/>
            <person name="Liang C."/>
            <person name="Lipzen A."/>
            <person name="Lutzoni F."/>
            <person name="Magnuson J."/>
            <person name="Mondo S."/>
            <person name="Nolan M."/>
            <person name="Ohm R."/>
            <person name="Pangilinan J."/>
            <person name="Park H.-J."/>
            <person name="Ramirez L."/>
            <person name="Alfaro M."/>
            <person name="Sun H."/>
            <person name="Tritt A."/>
            <person name="Yoshinaga Y."/>
            <person name="Zwiers L.-H."/>
            <person name="Turgeon B."/>
            <person name="Goodwin S."/>
            <person name="Spatafora J."/>
            <person name="Crous P."/>
            <person name="Grigoriev I."/>
        </authorList>
    </citation>
    <scope>NUCLEOTIDE SEQUENCE</scope>
    <source>
        <strain evidence="1">CBS 690.94</strain>
    </source>
</reference>
<evidence type="ECO:0000313" key="2">
    <source>
        <dbReference type="Proteomes" id="UP000799764"/>
    </source>
</evidence>
<dbReference type="EMBL" id="MU001492">
    <property type="protein sequence ID" value="KAF2451862.1"/>
    <property type="molecule type" value="Genomic_DNA"/>
</dbReference>
<protein>
    <submittedName>
        <fullName evidence="1">Uncharacterized protein</fullName>
    </submittedName>
</protein>
<keyword evidence="2" id="KW-1185">Reference proteome</keyword>
<evidence type="ECO:0000313" key="1">
    <source>
        <dbReference type="EMBL" id="KAF2451862.1"/>
    </source>
</evidence>